<evidence type="ECO:0000256" key="7">
    <source>
        <dbReference type="HAMAP-Rule" id="MF_02204"/>
    </source>
</evidence>
<dbReference type="OrthoDB" id="9809164at2"/>
<dbReference type="InterPro" id="IPR050330">
    <property type="entry name" value="Bact_OuterMem_StrucFunc"/>
</dbReference>
<keyword evidence="3 8" id="KW-0472">Membrane</keyword>
<keyword evidence="2" id="KW-0732">Signal</keyword>
<dbReference type="STRING" id="92487.SAMN02745130_02587"/>
<dbReference type="Pfam" id="PF00691">
    <property type="entry name" value="OmpA"/>
    <property type="match status" value="1"/>
</dbReference>
<protein>
    <recommendedName>
        <fullName evidence="7">Peptidoglycan-associated protein</fullName>
    </recommendedName>
</protein>
<dbReference type="EMBL" id="FUYB01000013">
    <property type="protein sequence ID" value="SKA85169.1"/>
    <property type="molecule type" value="Genomic_DNA"/>
</dbReference>
<gene>
    <name evidence="7" type="primary">pal</name>
    <name evidence="11" type="ORF">SAMN02745130_02587</name>
</gene>
<dbReference type="InterPro" id="IPR006665">
    <property type="entry name" value="OmpA-like"/>
</dbReference>
<comment type="subcellular location">
    <subcellularLocation>
        <location evidence="1">Cell outer membrane</location>
    </subcellularLocation>
</comment>
<evidence type="ECO:0000256" key="4">
    <source>
        <dbReference type="ARBA" id="ARBA00023139"/>
    </source>
</evidence>
<dbReference type="PRINTS" id="PR01021">
    <property type="entry name" value="OMPADOMAIN"/>
</dbReference>
<dbReference type="AlphaFoldDB" id="A0A1T4X6W0"/>
<evidence type="ECO:0000256" key="2">
    <source>
        <dbReference type="ARBA" id="ARBA00022729"/>
    </source>
</evidence>
<keyword evidence="6" id="KW-0449">Lipoprotein</keyword>
<comment type="similarity">
    <text evidence="7">Belongs to the Pal lipoprotein family.</text>
</comment>
<dbReference type="Gene3D" id="3.30.1330.60">
    <property type="entry name" value="OmpA-like domain"/>
    <property type="match status" value="1"/>
</dbReference>
<keyword evidence="7" id="KW-0131">Cell cycle</keyword>
<dbReference type="SUPFAM" id="SSF103088">
    <property type="entry name" value="OmpA-like"/>
    <property type="match status" value="1"/>
</dbReference>
<feature type="region of interest" description="Disordered" evidence="9">
    <location>
        <begin position="58"/>
        <end position="97"/>
    </location>
</feature>
<dbReference type="GO" id="GO:0051301">
    <property type="term" value="P:cell division"/>
    <property type="evidence" value="ECO:0007669"/>
    <property type="project" value="UniProtKB-UniRule"/>
</dbReference>
<organism evidence="11 12">
    <name type="scientific">Thiothrix eikelboomii</name>
    <dbReference type="NCBI Taxonomy" id="92487"/>
    <lineage>
        <taxon>Bacteria</taxon>
        <taxon>Pseudomonadati</taxon>
        <taxon>Pseudomonadota</taxon>
        <taxon>Gammaproteobacteria</taxon>
        <taxon>Thiotrichales</taxon>
        <taxon>Thiotrichaceae</taxon>
        <taxon>Thiothrix</taxon>
    </lineage>
</organism>
<dbReference type="InterPro" id="IPR006664">
    <property type="entry name" value="OMP_bac"/>
</dbReference>
<evidence type="ECO:0000313" key="12">
    <source>
        <dbReference type="Proteomes" id="UP000190460"/>
    </source>
</evidence>
<keyword evidence="5" id="KW-0998">Cell outer membrane</keyword>
<dbReference type="HAMAP" id="MF_02204">
    <property type="entry name" value="Pal"/>
    <property type="match status" value="1"/>
</dbReference>
<feature type="domain" description="OmpA-like" evidence="10">
    <location>
        <begin position="128"/>
        <end position="244"/>
    </location>
</feature>
<dbReference type="GO" id="GO:0009279">
    <property type="term" value="C:cell outer membrane"/>
    <property type="evidence" value="ECO:0007669"/>
    <property type="project" value="UniProtKB-SubCell"/>
</dbReference>
<evidence type="ECO:0000256" key="5">
    <source>
        <dbReference type="ARBA" id="ARBA00023237"/>
    </source>
</evidence>
<evidence type="ECO:0000256" key="8">
    <source>
        <dbReference type="PROSITE-ProRule" id="PRU00473"/>
    </source>
</evidence>
<dbReference type="InterPro" id="IPR039001">
    <property type="entry name" value="Pal"/>
</dbReference>
<comment type="function">
    <text evidence="7">Part of the Tol-Pal system, which plays a role in outer membrane invagination during cell division and is important for maintaining outer membrane integrity.</text>
</comment>
<dbReference type="PANTHER" id="PTHR30329:SF21">
    <property type="entry name" value="LIPOPROTEIN YIAD-RELATED"/>
    <property type="match status" value="1"/>
</dbReference>
<proteinExistence type="inferred from homology"/>
<evidence type="ECO:0000256" key="6">
    <source>
        <dbReference type="ARBA" id="ARBA00023288"/>
    </source>
</evidence>
<accession>A0A1T4X6W0</accession>
<keyword evidence="7" id="KW-0132">Cell division</keyword>
<dbReference type="PANTHER" id="PTHR30329">
    <property type="entry name" value="STATOR ELEMENT OF FLAGELLAR MOTOR COMPLEX"/>
    <property type="match status" value="1"/>
</dbReference>
<dbReference type="Proteomes" id="UP000190460">
    <property type="component" value="Unassembled WGS sequence"/>
</dbReference>
<dbReference type="InterPro" id="IPR036737">
    <property type="entry name" value="OmpA-like_sf"/>
</dbReference>
<sequence length="244" mass="24737">MHHNSFLSCLLAVGVLSGCQVAPPPQPIPDLGAFQGGGYGGVGQGGIGQGGIGQGGIGQGGIGQGGAGGSGQYGSGAGGQSPQGGQPGIGGAGQGQYAGQGQGGYGQGGYGGTLAGQGNSPYSPADLNNPGSILAQRVIYFDYDQASIRAEYLPVLQAHASLLGAYPNLKIRLEGHADERGSREYNVALSERRGYSVRDYMAARGLKNQQAEIVGYGEEVPASLGHGEKSWSENRRVEIIYVGE</sequence>
<keyword evidence="4" id="KW-0564">Palmitate</keyword>
<keyword evidence="12" id="KW-1185">Reference proteome</keyword>
<dbReference type="RefSeq" id="WP_078923044.1">
    <property type="nucleotide sequence ID" value="NZ_FUYB01000013.1"/>
</dbReference>
<evidence type="ECO:0000259" key="10">
    <source>
        <dbReference type="PROSITE" id="PS51123"/>
    </source>
</evidence>
<comment type="subunit">
    <text evidence="7">The Tol-Pal system is composed of five core proteins: the inner membrane proteins TolA, TolQ and TolR, the periplasmic protein TolB and the outer membrane protein Pal. They form a network linking the inner and outer membranes and the peptidoglycan layer.</text>
</comment>
<dbReference type="PROSITE" id="PS51123">
    <property type="entry name" value="OMPA_2"/>
    <property type="match status" value="1"/>
</dbReference>
<evidence type="ECO:0000256" key="3">
    <source>
        <dbReference type="ARBA" id="ARBA00023136"/>
    </source>
</evidence>
<evidence type="ECO:0000256" key="1">
    <source>
        <dbReference type="ARBA" id="ARBA00004442"/>
    </source>
</evidence>
<evidence type="ECO:0000313" key="11">
    <source>
        <dbReference type="EMBL" id="SKA85169.1"/>
    </source>
</evidence>
<evidence type="ECO:0000256" key="9">
    <source>
        <dbReference type="SAM" id="MobiDB-lite"/>
    </source>
</evidence>
<dbReference type="CDD" id="cd07185">
    <property type="entry name" value="OmpA_C-like"/>
    <property type="match status" value="1"/>
</dbReference>
<reference evidence="11 12" key="1">
    <citation type="submission" date="2017-02" db="EMBL/GenBank/DDBJ databases">
        <authorList>
            <person name="Peterson S.W."/>
        </authorList>
    </citation>
    <scope>NUCLEOTIDE SEQUENCE [LARGE SCALE GENOMIC DNA]</scope>
    <source>
        <strain evidence="11 12">ATCC 49788</strain>
    </source>
</reference>
<name>A0A1T4X6W0_9GAMM</name>